<keyword evidence="8" id="KW-1185">Reference proteome</keyword>
<evidence type="ECO:0000256" key="3">
    <source>
        <dbReference type="ARBA" id="ARBA00022824"/>
    </source>
</evidence>
<feature type="transmembrane region" description="Helical" evidence="6">
    <location>
        <begin position="233"/>
        <end position="256"/>
    </location>
</feature>
<comment type="caution">
    <text evidence="7">The sequence shown here is derived from an EMBL/GenBank/DDBJ whole genome shotgun (WGS) entry which is preliminary data.</text>
</comment>
<dbReference type="InterPro" id="IPR019388">
    <property type="entry name" value="FIT"/>
</dbReference>
<dbReference type="Proteomes" id="UP001158986">
    <property type="component" value="Unassembled WGS sequence"/>
</dbReference>
<reference evidence="7 8" key="1">
    <citation type="submission" date="2021-11" db="EMBL/GenBank/DDBJ databases">
        <authorList>
            <person name="Islam A."/>
            <person name="Islam S."/>
            <person name="Flora M.S."/>
            <person name="Rahman M."/>
            <person name="Ziaur R.M."/>
            <person name="Epstein J.H."/>
            <person name="Hassan M."/>
            <person name="Klassen M."/>
            <person name="Woodard K."/>
            <person name="Webb A."/>
            <person name="Webby R.J."/>
            <person name="El Zowalaty M.E."/>
        </authorList>
    </citation>
    <scope>NUCLEOTIDE SEQUENCE [LARGE SCALE GENOMIC DNA]</scope>
    <source>
        <strain evidence="7">Pbs1</strain>
    </source>
</reference>
<evidence type="ECO:0000256" key="2">
    <source>
        <dbReference type="ARBA" id="ARBA00022692"/>
    </source>
</evidence>
<evidence type="ECO:0008006" key="9">
    <source>
        <dbReference type="Google" id="ProtNLM"/>
    </source>
</evidence>
<keyword evidence="5 6" id="KW-0472">Membrane</keyword>
<evidence type="ECO:0000313" key="7">
    <source>
        <dbReference type="EMBL" id="CAH0514370.1"/>
    </source>
</evidence>
<feature type="transmembrane region" description="Helical" evidence="6">
    <location>
        <begin position="262"/>
        <end position="284"/>
    </location>
</feature>
<evidence type="ECO:0000256" key="1">
    <source>
        <dbReference type="ARBA" id="ARBA00004477"/>
    </source>
</evidence>
<protein>
    <recommendedName>
        <fullName evidence="9">Sphingomyelin synthase-like domain-containing protein</fullName>
    </recommendedName>
</protein>
<sequence length="306" mass="34817">MFSCMLGHRFTGPTKLSVTQQVLLTLHKKTMRRIFIIANTVLLLVVFYASYRFPHKFVRVQGECDSNWLHIHASIDSKTICCKNEPGGYGEAPCYSGMDLMPVLGSLTGAWAIPLSALVFNYGSMMLGPNVTMRRIRAYVRRGLLYAAVMTLRTIVLYMGLGQIEKKLGHFIWDYSDHSCWYADLRRGKGCPVGFDHSDHIVLLVSHYLAILLFEWFALDVESTGPSVKRTMLRIWILIVGGMATYLLLFTASYFHTTTENLVGLLIAQGCVMLPLMLVTQDYFTSWKWLRLHNFVLLPEESKRGD</sequence>
<dbReference type="EMBL" id="CAKLCB010000070">
    <property type="protein sequence ID" value="CAH0514370.1"/>
    <property type="molecule type" value="Genomic_DNA"/>
</dbReference>
<evidence type="ECO:0000256" key="4">
    <source>
        <dbReference type="ARBA" id="ARBA00022989"/>
    </source>
</evidence>
<comment type="subcellular location">
    <subcellularLocation>
        <location evidence="1">Endoplasmic reticulum membrane</location>
        <topology evidence="1">Multi-pass membrane protein</topology>
    </subcellularLocation>
</comment>
<proteinExistence type="predicted"/>
<organism evidence="7 8">
    <name type="scientific">Peronospora belbahrii</name>
    <dbReference type="NCBI Taxonomy" id="622444"/>
    <lineage>
        <taxon>Eukaryota</taxon>
        <taxon>Sar</taxon>
        <taxon>Stramenopiles</taxon>
        <taxon>Oomycota</taxon>
        <taxon>Peronosporomycetes</taxon>
        <taxon>Peronosporales</taxon>
        <taxon>Peronosporaceae</taxon>
        <taxon>Peronospora</taxon>
    </lineage>
</organism>
<keyword evidence="4 6" id="KW-1133">Transmembrane helix</keyword>
<dbReference type="Pfam" id="PF10261">
    <property type="entry name" value="FIT"/>
    <property type="match status" value="1"/>
</dbReference>
<feature type="transmembrane region" description="Helical" evidence="6">
    <location>
        <begin position="34"/>
        <end position="51"/>
    </location>
</feature>
<accession>A0ABN8CMM9</accession>
<evidence type="ECO:0000256" key="6">
    <source>
        <dbReference type="SAM" id="Phobius"/>
    </source>
</evidence>
<feature type="transmembrane region" description="Helical" evidence="6">
    <location>
        <begin position="103"/>
        <end position="122"/>
    </location>
</feature>
<keyword evidence="3" id="KW-0256">Endoplasmic reticulum</keyword>
<keyword evidence="2 6" id="KW-0812">Transmembrane</keyword>
<feature type="transmembrane region" description="Helical" evidence="6">
    <location>
        <begin position="143"/>
        <end position="161"/>
    </location>
</feature>
<evidence type="ECO:0000313" key="8">
    <source>
        <dbReference type="Proteomes" id="UP001158986"/>
    </source>
</evidence>
<name>A0ABN8CMM9_9STRA</name>
<gene>
    <name evidence="7" type="ORF">PBS001_LOCUS1126</name>
</gene>
<evidence type="ECO:0000256" key="5">
    <source>
        <dbReference type="ARBA" id="ARBA00023136"/>
    </source>
</evidence>